<dbReference type="GO" id="GO:0005737">
    <property type="term" value="C:cytoplasm"/>
    <property type="evidence" value="ECO:0007669"/>
    <property type="project" value="UniProtKB-SubCell"/>
</dbReference>
<feature type="domain" description="RecF/RecN/SMC N-terminal" evidence="11">
    <location>
        <begin position="3"/>
        <end position="361"/>
    </location>
</feature>
<dbReference type="Gene3D" id="3.40.50.300">
    <property type="entry name" value="P-loop containing nucleotide triphosphate hydrolases"/>
    <property type="match status" value="1"/>
</dbReference>
<keyword evidence="7 9" id="KW-0067">ATP-binding</keyword>
<evidence type="ECO:0000259" key="11">
    <source>
        <dbReference type="Pfam" id="PF02463"/>
    </source>
</evidence>
<dbReference type="InterPro" id="IPR042174">
    <property type="entry name" value="RecF_2"/>
</dbReference>
<evidence type="ECO:0000256" key="6">
    <source>
        <dbReference type="ARBA" id="ARBA00022741"/>
    </source>
</evidence>
<dbReference type="PANTHER" id="PTHR32182:SF0">
    <property type="entry name" value="DNA REPLICATION AND REPAIR PROTEIN RECF"/>
    <property type="match status" value="1"/>
</dbReference>
<dbReference type="InterPro" id="IPR003395">
    <property type="entry name" value="RecF/RecN/SMC_N"/>
</dbReference>
<keyword evidence="4 9" id="KW-0963">Cytoplasm</keyword>
<evidence type="ECO:0000256" key="5">
    <source>
        <dbReference type="ARBA" id="ARBA00022705"/>
    </source>
</evidence>
<keyword evidence="9 10" id="KW-0742">SOS response</keyword>
<dbReference type="SUPFAM" id="SSF52540">
    <property type="entry name" value="P-loop containing nucleoside triphosphate hydrolases"/>
    <property type="match status" value="1"/>
</dbReference>
<evidence type="ECO:0000313" key="12">
    <source>
        <dbReference type="EMBL" id="MBO8459710.1"/>
    </source>
</evidence>
<organism evidence="12 13">
    <name type="scientific">Candidatus Gallipaludibacter merdavium</name>
    <dbReference type="NCBI Taxonomy" id="2840839"/>
    <lineage>
        <taxon>Bacteria</taxon>
        <taxon>Pseudomonadati</taxon>
        <taxon>Bacteroidota</taxon>
        <taxon>Bacteroidia</taxon>
        <taxon>Bacteroidales</taxon>
        <taxon>Candidatus Gallipaludibacter</taxon>
    </lineage>
</organism>
<comment type="function">
    <text evidence="9 10">The RecF protein is involved in DNA metabolism; it is required for DNA replication and normal SOS inducibility. RecF binds preferentially to single-stranded, linear DNA. It also seems to bind ATP.</text>
</comment>
<dbReference type="GO" id="GO:0006260">
    <property type="term" value="P:DNA replication"/>
    <property type="evidence" value="ECO:0007669"/>
    <property type="project" value="UniProtKB-UniRule"/>
</dbReference>
<gene>
    <name evidence="9" type="primary">recF</name>
    <name evidence="12" type="ORF">IAA73_05170</name>
</gene>
<name>A0A9D9N4C5_9BACT</name>
<dbReference type="GO" id="GO:0006302">
    <property type="term" value="P:double-strand break repair"/>
    <property type="evidence" value="ECO:0007669"/>
    <property type="project" value="TreeGrafter"/>
</dbReference>
<accession>A0A9D9N4C5</accession>
<keyword evidence="6 9" id="KW-0547">Nucleotide-binding</keyword>
<dbReference type="InterPro" id="IPR027417">
    <property type="entry name" value="P-loop_NTPase"/>
</dbReference>
<dbReference type="GO" id="GO:0005524">
    <property type="term" value="F:ATP binding"/>
    <property type="evidence" value="ECO:0007669"/>
    <property type="project" value="UniProtKB-UniRule"/>
</dbReference>
<comment type="caution">
    <text evidence="12">The sequence shown here is derived from an EMBL/GenBank/DDBJ whole genome shotgun (WGS) entry which is preliminary data.</text>
</comment>
<protein>
    <recommendedName>
        <fullName evidence="3 9">DNA replication and repair protein RecF</fullName>
    </recommendedName>
</protein>
<dbReference type="InterPro" id="IPR001238">
    <property type="entry name" value="DNA-binding_RecF"/>
</dbReference>
<comment type="similarity">
    <text evidence="2 9 10">Belongs to the RecF family.</text>
</comment>
<dbReference type="GO" id="GO:0000731">
    <property type="term" value="P:DNA synthesis involved in DNA repair"/>
    <property type="evidence" value="ECO:0007669"/>
    <property type="project" value="TreeGrafter"/>
</dbReference>
<keyword evidence="9 10" id="KW-0234">DNA repair</keyword>
<dbReference type="PANTHER" id="PTHR32182">
    <property type="entry name" value="DNA REPLICATION AND REPAIR PROTEIN RECF"/>
    <property type="match status" value="1"/>
</dbReference>
<evidence type="ECO:0000256" key="1">
    <source>
        <dbReference type="ARBA" id="ARBA00004496"/>
    </source>
</evidence>
<dbReference type="HAMAP" id="MF_00365">
    <property type="entry name" value="RecF"/>
    <property type="match status" value="1"/>
</dbReference>
<evidence type="ECO:0000256" key="3">
    <source>
        <dbReference type="ARBA" id="ARBA00020170"/>
    </source>
</evidence>
<dbReference type="Gene3D" id="1.20.1050.90">
    <property type="entry name" value="RecF/RecN/SMC, N-terminal domain"/>
    <property type="match status" value="1"/>
</dbReference>
<comment type="subcellular location">
    <subcellularLocation>
        <location evidence="1 9 10">Cytoplasm</location>
    </subcellularLocation>
</comment>
<sequence>MRLETLSILNYKNIREAELRFCSNINCFIGNNGMGKTNVLDAIYYLSFCKSHFNVIDSQNIEHNSDFFVLQGHYRMKGVEEHIFCGVKRRQKKQFKRNKKEYTRISDHIGLLPLVFVSPNDSELIEAGSEERRRFVDGVISQYDRTYLHHLLDYANLLKQRNALLKLEQLPEETYFQVIEEQMAVHAVYIYNARVQFITKFEPIFQQYYRYISEDKELVSLSYLSQLHDRELTAALARTRERDLILGYTTQGIHKDDFEMKLGDYPIKRVGSQGQNKTYLIALKLAQFEFLSQTHGVQPLLLLDDIFDKLDASRVRRIVELVGSERFGQIFITDTNREHLDEILTQIAQTASIFYVENGVITEQKTLI</sequence>
<dbReference type="EMBL" id="JADIMG010000052">
    <property type="protein sequence ID" value="MBO8459710.1"/>
    <property type="molecule type" value="Genomic_DNA"/>
</dbReference>
<dbReference type="GO" id="GO:0009432">
    <property type="term" value="P:SOS response"/>
    <property type="evidence" value="ECO:0007669"/>
    <property type="project" value="UniProtKB-UniRule"/>
</dbReference>
<evidence type="ECO:0000256" key="7">
    <source>
        <dbReference type="ARBA" id="ARBA00022840"/>
    </source>
</evidence>
<dbReference type="AlphaFoldDB" id="A0A9D9N4C5"/>
<reference evidence="12" key="2">
    <citation type="journal article" date="2021" name="PeerJ">
        <title>Extensive microbial diversity within the chicken gut microbiome revealed by metagenomics and culture.</title>
        <authorList>
            <person name="Gilroy R."/>
            <person name="Ravi A."/>
            <person name="Getino M."/>
            <person name="Pursley I."/>
            <person name="Horton D.L."/>
            <person name="Alikhan N.F."/>
            <person name="Baker D."/>
            <person name="Gharbi K."/>
            <person name="Hall N."/>
            <person name="Watson M."/>
            <person name="Adriaenssens E.M."/>
            <person name="Foster-Nyarko E."/>
            <person name="Jarju S."/>
            <person name="Secka A."/>
            <person name="Antonio M."/>
            <person name="Oren A."/>
            <person name="Chaudhuri R.R."/>
            <person name="La Ragione R."/>
            <person name="Hildebrand F."/>
            <person name="Pallen M.J."/>
        </authorList>
    </citation>
    <scope>NUCLEOTIDE SEQUENCE</scope>
    <source>
        <strain evidence="12">G3-3990</strain>
    </source>
</reference>
<evidence type="ECO:0000256" key="8">
    <source>
        <dbReference type="ARBA" id="ARBA00023125"/>
    </source>
</evidence>
<reference evidence="12" key="1">
    <citation type="submission" date="2020-10" db="EMBL/GenBank/DDBJ databases">
        <authorList>
            <person name="Gilroy R."/>
        </authorList>
    </citation>
    <scope>NUCLEOTIDE SEQUENCE</scope>
    <source>
        <strain evidence="12">G3-3990</strain>
    </source>
</reference>
<evidence type="ECO:0000313" key="13">
    <source>
        <dbReference type="Proteomes" id="UP000823641"/>
    </source>
</evidence>
<evidence type="ECO:0000256" key="9">
    <source>
        <dbReference type="HAMAP-Rule" id="MF_00365"/>
    </source>
</evidence>
<keyword evidence="8 9" id="KW-0238">DNA-binding</keyword>
<dbReference type="NCBIfam" id="TIGR00611">
    <property type="entry name" value="recf"/>
    <property type="match status" value="1"/>
</dbReference>
<dbReference type="Proteomes" id="UP000823641">
    <property type="component" value="Unassembled WGS sequence"/>
</dbReference>
<feature type="binding site" evidence="9">
    <location>
        <begin position="30"/>
        <end position="37"/>
    </location>
    <ligand>
        <name>ATP</name>
        <dbReference type="ChEBI" id="CHEBI:30616"/>
    </ligand>
</feature>
<evidence type="ECO:0000256" key="2">
    <source>
        <dbReference type="ARBA" id="ARBA00008016"/>
    </source>
</evidence>
<dbReference type="Pfam" id="PF02463">
    <property type="entry name" value="SMC_N"/>
    <property type="match status" value="1"/>
</dbReference>
<dbReference type="InterPro" id="IPR018078">
    <property type="entry name" value="DNA-binding_RecF_CS"/>
</dbReference>
<keyword evidence="9 10" id="KW-0227">DNA damage</keyword>
<keyword evidence="5 9" id="KW-0235">DNA replication</keyword>
<evidence type="ECO:0000256" key="4">
    <source>
        <dbReference type="ARBA" id="ARBA00022490"/>
    </source>
</evidence>
<evidence type="ECO:0000256" key="10">
    <source>
        <dbReference type="RuleBase" id="RU000578"/>
    </source>
</evidence>
<proteinExistence type="inferred from homology"/>
<dbReference type="GO" id="GO:0003697">
    <property type="term" value="F:single-stranded DNA binding"/>
    <property type="evidence" value="ECO:0007669"/>
    <property type="project" value="UniProtKB-UniRule"/>
</dbReference>
<dbReference type="PROSITE" id="PS00618">
    <property type="entry name" value="RECF_2"/>
    <property type="match status" value="1"/>
</dbReference>